<dbReference type="Proteomes" id="UP000275267">
    <property type="component" value="Unassembled WGS sequence"/>
</dbReference>
<dbReference type="STRING" id="4540.A0A3L6PVI8"/>
<dbReference type="PANTHER" id="PTHR33065">
    <property type="entry name" value="OS07G0486400 PROTEIN"/>
    <property type="match status" value="1"/>
</dbReference>
<dbReference type="AlphaFoldDB" id="A0A3L6PVI8"/>
<name>A0A3L6PVI8_PANMI</name>
<accession>A0A3L6PVI8</accession>
<organism evidence="2 3">
    <name type="scientific">Panicum miliaceum</name>
    <name type="common">Proso millet</name>
    <name type="synonym">Broomcorn millet</name>
    <dbReference type="NCBI Taxonomy" id="4540"/>
    <lineage>
        <taxon>Eukaryota</taxon>
        <taxon>Viridiplantae</taxon>
        <taxon>Streptophyta</taxon>
        <taxon>Embryophyta</taxon>
        <taxon>Tracheophyta</taxon>
        <taxon>Spermatophyta</taxon>
        <taxon>Magnoliopsida</taxon>
        <taxon>Liliopsida</taxon>
        <taxon>Poales</taxon>
        <taxon>Poaceae</taxon>
        <taxon>PACMAD clade</taxon>
        <taxon>Panicoideae</taxon>
        <taxon>Panicodae</taxon>
        <taxon>Paniceae</taxon>
        <taxon>Panicinae</taxon>
        <taxon>Panicum</taxon>
        <taxon>Panicum sect. Panicum</taxon>
    </lineage>
</organism>
<keyword evidence="3" id="KW-1185">Reference proteome</keyword>
<evidence type="ECO:0000313" key="2">
    <source>
        <dbReference type="EMBL" id="RLM62286.1"/>
    </source>
</evidence>
<feature type="domain" description="DUF6598" evidence="1">
    <location>
        <begin position="55"/>
        <end position="214"/>
    </location>
</feature>
<dbReference type="PANTHER" id="PTHR33065:SF98">
    <property type="entry name" value="DUF6598 DOMAIN-CONTAINING PROTEIN"/>
    <property type="match status" value="1"/>
</dbReference>
<comment type="caution">
    <text evidence="2">The sequence shown here is derived from an EMBL/GenBank/DDBJ whole genome shotgun (WGS) entry which is preliminary data.</text>
</comment>
<gene>
    <name evidence="2" type="ORF">C2845_PM14G01860</name>
</gene>
<dbReference type="OrthoDB" id="590004at2759"/>
<sequence length="225" mass="25472">MKEMPAFIGHEDDIQPGFTNEEDDVLSANLPAMRYTQCNDSSAEQQCFHIPTPILQIFNVKVQTSLADVSGRVEVYGIVAVRDDENYHRNYLFNRSRENPLDISLTGGYLRLLSPRRGMSMKFNCLIEVDIRAKAMGDDGTEDKTLADGCMEYIEDQVCFERLSRCSMSGPYGSVAFDYIIFQEGFEATIELDLLEVPEGGFSMQMCGYTTAQKNYYAFIDKNCD</sequence>
<proteinExistence type="predicted"/>
<dbReference type="EMBL" id="PQIB02000016">
    <property type="protein sequence ID" value="RLM62286.1"/>
    <property type="molecule type" value="Genomic_DNA"/>
</dbReference>
<reference evidence="3" key="1">
    <citation type="journal article" date="2019" name="Nat. Commun.">
        <title>The genome of broomcorn millet.</title>
        <authorList>
            <person name="Zou C."/>
            <person name="Miki D."/>
            <person name="Li D."/>
            <person name="Tang Q."/>
            <person name="Xiao L."/>
            <person name="Rajput S."/>
            <person name="Deng P."/>
            <person name="Jia W."/>
            <person name="Huang R."/>
            <person name="Zhang M."/>
            <person name="Sun Y."/>
            <person name="Hu J."/>
            <person name="Fu X."/>
            <person name="Schnable P.S."/>
            <person name="Li F."/>
            <person name="Zhang H."/>
            <person name="Feng B."/>
            <person name="Zhu X."/>
            <person name="Liu R."/>
            <person name="Schnable J.C."/>
            <person name="Zhu J.-K."/>
            <person name="Zhang H."/>
        </authorList>
    </citation>
    <scope>NUCLEOTIDE SEQUENCE [LARGE SCALE GENOMIC DNA]</scope>
</reference>
<evidence type="ECO:0000259" key="1">
    <source>
        <dbReference type="Pfam" id="PF20241"/>
    </source>
</evidence>
<dbReference type="Pfam" id="PF20241">
    <property type="entry name" value="DUF6598"/>
    <property type="match status" value="1"/>
</dbReference>
<protein>
    <recommendedName>
        <fullName evidence="1">DUF6598 domain-containing protein</fullName>
    </recommendedName>
</protein>
<evidence type="ECO:0000313" key="3">
    <source>
        <dbReference type="Proteomes" id="UP000275267"/>
    </source>
</evidence>
<dbReference type="InterPro" id="IPR046533">
    <property type="entry name" value="DUF6598"/>
</dbReference>